<dbReference type="Proteomes" id="UP000218113">
    <property type="component" value="Unassembled WGS sequence"/>
</dbReference>
<evidence type="ECO:0000313" key="2">
    <source>
        <dbReference type="Proteomes" id="UP000218113"/>
    </source>
</evidence>
<organism evidence="1 2">
    <name type="scientific">SAR324 cluster bacterium</name>
    <dbReference type="NCBI Taxonomy" id="2024889"/>
    <lineage>
        <taxon>Bacteria</taxon>
        <taxon>Deltaproteobacteria</taxon>
        <taxon>SAR324 cluster</taxon>
    </lineage>
</organism>
<evidence type="ECO:0000313" key="1">
    <source>
        <dbReference type="EMBL" id="PCI21651.1"/>
    </source>
</evidence>
<dbReference type="Gene3D" id="3.30.160.250">
    <property type="match status" value="1"/>
</dbReference>
<dbReference type="SUPFAM" id="SSF143100">
    <property type="entry name" value="TTHA1013/TTHA0281-like"/>
    <property type="match status" value="1"/>
</dbReference>
<dbReference type="AlphaFoldDB" id="A0A2A4SKP6"/>
<reference evidence="2" key="1">
    <citation type="submission" date="2017-08" db="EMBL/GenBank/DDBJ databases">
        <title>A dynamic microbial community with high functional redundancy inhabits the cold, oxic subseafloor aquifer.</title>
        <authorList>
            <person name="Tully B.J."/>
            <person name="Wheat C.G."/>
            <person name="Glazer B.T."/>
            <person name="Huber J.A."/>
        </authorList>
    </citation>
    <scope>NUCLEOTIDE SEQUENCE [LARGE SCALE GENOMIC DNA]</scope>
</reference>
<dbReference type="Pfam" id="PF21748">
    <property type="entry name" value="UPF0150"/>
    <property type="match status" value="1"/>
</dbReference>
<sequence length="70" mass="8147">MKLRDQYLKIVEWSEEDLCYVGSIPGWIGACCHGEEEQKVYRELCQILDEWIELYQQDGKPLPRATAGKS</sequence>
<dbReference type="InterPro" id="IPR035069">
    <property type="entry name" value="TTHA1013/TTHA0281-like"/>
</dbReference>
<gene>
    <name evidence="1" type="ORF">COB67_13910</name>
</gene>
<dbReference type="InterPro" id="IPR049389">
    <property type="entry name" value="TTHA0281-like"/>
</dbReference>
<protein>
    <recommendedName>
        <fullName evidence="3">Type II toxin-antitoxin system HicB family antitoxin</fullName>
    </recommendedName>
</protein>
<evidence type="ECO:0008006" key="3">
    <source>
        <dbReference type="Google" id="ProtNLM"/>
    </source>
</evidence>
<dbReference type="PROSITE" id="PS51257">
    <property type="entry name" value="PROKAR_LIPOPROTEIN"/>
    <property type="match status" value="1"/>
</dbReference>
<name>A0A2A4SKP6_9DELT</name>
<accession>A0A2A4SKP6</accession>
<proteinExistence type="predicted"/>
<comment type="caution">
    <text evidence="1">The sequence shown here is derived from an EMBL/GenBank/DDBJ whole genome shotgun (WGS) entry which is preliminary data.</text>
</comment>
<dbReference type="EMBL" id="NVSR01000178">
    <property type="protein sequence ID" value="PCI21651.1"/>
    <property type="molecule type" value="Genomic_DNA"/>
</dbReference>